<evidence type="ECO:0000256" key="6">
    <source>
        <dbReference type="SAM" id="Phobius"/>
    </source>
</evidence>
<evidence type="ECO:0000256" key="2">
    <source>
        <dbReference type="ARBA" id="ARBA00022692"/>
    </source>
</evidence>
<feature type="transmembrane region" description="Helical" evidence="6">
    <location>
        <begin position="309"/>
        <end position="333"/>
    </location>
</feature>
<dbReference type="Proteomes" id="UP000190274">
    <property type="component" value="Chromosome G"/>
</dbReference>
<reference evidence="9" key="1">
    <citation type="submission" date="2016-03" db="EMBL/GenBank/DDBJ databases">
        <authorList>
            <person name="Devillers H."/>
        </authorList>
    </citation>
    <scope>NUCLEOTIDE SEQUENCE [LARGE SCALE GENOMIC DNA]</scope>
</reference>
<dbReference type="PANTHER" id="PTHR23051">
    <property type="entry name" value="SOLUTE CARRIER FAMILY 35, MEMBER F5"/>
    <property type="match status" value="1"/>
</dbReference>
<dbReference type="Pfam" id="PF13127">
    <property type="entry name" value="DUF3955"/>
    <property type="match status" value="1"/>
</dbReference>
<keyword evidence="4 6" id="KW-0472">Membrane</keyword>
<evidence type="ECO:0000256" key="5">
    <source>
        <dbReference type="SAM" id="MobiDB-lite"/>
    </source>
</evidence>
<evidence type="ECO:0000313" key="9">
    <source>
        <dbReference type="Proteomes" id="UP000190274"/>
    </source>
</evidence>
<dbReference type="PANTHER" id="PTHR23051:SF0">
    <property type="entry name" value="SOLUTE CARRIER FAMILY 35 MEMBER F5"/>
    <property type="match status" value="1"/>
</dbReference>
<feature type="region of interest" description="Disordered" evidence="5">
    <location>
        <begin position="127"/>
        <end position="151"/>
    </location>
</feature>
<dbReference type="GO" id="GO:0000329">
    <property type="term" value="C:fungal-type vacuole membrane"/>
    <property type="evidence" value="ECO:0007669"/>
    <property type="project" value="TreeGrafter"/>
</dbReference>
<proteinExistence type="predicted"/>
<feature type="transmembrane region" description="Helical" evidence="6">
    <location>
        <begin position="375"/>
        <end position="393"/>
    </location>
</feature>
<evidence type="ECO:0000256" key="1">
    <source>
        <dbReference type="ARBA" id="ARBA00004141"/>
    </source>
</evidence>
<accession>A0A1G4JU26</accession>
<protein>
    <submittedName>
        <fullName evidence="8">LADA_0G08548g1_1</fullName>
    </submittedName>
</protein>
<feature type="transmembrane region" description="Helical" evidence="6">
    <location>
        <begin position="399"/>
        <end position="416"/>
    </location>
</feature>
<dbReference type="InterPro" id="IPR037185">
    <property type="entry name" value="EmrE-like"/>
</dbReference>
<evidence type="ECO:0000313" key="8">
    <source>
        <dbReference type="EMBL" id="SCU94440.1"/>
    </source>
</evidence>
<dbReference type="AlphaFoldDB" id="A0A1G4JU26"/>
<evidence type="ECO:0000256" key="4">
    <source>
        <dbReference type="ARBA" id="ARBA00023136"/>
    </source>
</evidence>
<feature type="domain" description="DUF3955" evidence="7">
    <location>
        <begin position="35"/>
        <end position="83"/>
    </location>
</feature>
<feature type="transmembrane region" description="Helical" evidence="6">
    <location>
        <begin position="223"/>
        <end position="240"/>
    </location>
</feature>
<dbReference type="InterPro" id="IPR025016">
    <property type="entry name" value="DUF3955"/>
</dbReference>
<comment type="subcellular location">
    <subcellularLocation>
        <location evidence="1">Membrane</location>
        <topology evidence="1">Multi-pass membrane protein</topology>
    </subcellularLocation>
</comment>
<dbReference type="EMBL" id="LT598457">
    <property type="protein sequence ID" value="SCU94440.1"/>
    <property type="molecule type" value="Genomic_DNA"/>
</dbReference>
<organism evidence="8 9">
    <name type="scientific">Lachancea dasiensis</name>
    <dbReference type="NCBI Taxonomy" id="1072105"/>
    <lineage>
        <taxon>Eukaryota</taxon>
        <taxon>Fungi</taxon>
        <taxon>Dikarya</taxon>
        <taxon>Ascomycota</taxon>
        <taxon>Saccharomycotina</taxon>
        <taxon>Saccharomycetes</taxon>
        <taxon>Saccharomycetales</taxon>
        <taxon>Saccharomycetaceae</taxon>
        <taxon>Lachancea</taxon>
    </lineage>
</organism>
<keyword evidence="9" id="KW-1185">Reference proteome</keyword>
<keyword evidence="2 6" id="KW-0812">Transmembrane</keyword>
<feature type="transmembrane region" description="Helical" evidence="6">
    <location>
        <begin position="345"/>
        <end position="363"/>
    </location>
</feature>
<evidence type="ECO:0000256" key="3">
    <source>
        <dbReference type="ARBA" id="ARBA00022989"/>
    </source>
</evidence>
<dbReference type="OrthoDB" id="1436450at2759"/>
<feature type="transmembrane region" description="Helical" evidence="6">
    <location>
        <begin position="34"/>
        <end position="59"/>
    </location>
</feature>
<dbReference type="SUPFAM" id="SSF103481">
    <property type="entry name" value="Multidrug resistance efflux transporter EmrE"/>
    <property type="match status" value="2"/>
</dbReference>
<evidence type="ECO:0000259" key="7">
    <source>
        <dbReference type="Pfam" id="PF13127"/>
    </source>
</evidence>
<feature type="compositionally biased region" description="Polar residues" evidence="5">
    <location>
        <begin position="127"/>
        <end position="144"/>
    </location>
</feature>
<keyword evidence="3 6" id="KW-1133">Transmembrane helix</keyword>
<name>A0A1G4JU26_9SACH</name>
<gene>
    <name evidence="8" type="ORF">LADA_0G08548G</name>
</gene>
<feature type="transmembrane region" description="Helical" evidence="6">
    <location>
        <begin position="272"/>
        <end position="297"/>
    </location>
</feature>
<feature type="transmembrane region" description="Helical" evidence="6">
    <location>
        <begin position="71"/>
        <end position="94"/>
    </location>
</feature>
<sequence length="431" mass="48572">MYCGFCQNHRHHLSPNNIRFDHTHLMSRLAHRRWTLGLIFLAIVVILWVLSSFLINMIFEDGSYRKPFLLTYINTASFVFYLLPTFKAICINYWRTGSFQIHRELVIEEEGRTPFDVETQLTLRSQAQTQQPESSAQLNTSTSPLIPKNSDDVPNDVFTGAKLSLHATIQLSAQFCILWFVANLVTNASLSYTSVASQTILSSTSSFFTLLVGSLFQVERINRVKILGSFISFIGIVLVTKSDANSTLKTEVHSAIPYKFHNGIDSTNTQAFVIFCGNLLALAGALCYGLYCTLLKWRIKDENKVNMKIFFGFVGLFTLVMLWPTVVLLHVLGWETFELPKTPRVVFIVVFNCVITFVSDFCWAKAMLLTTPLTVTVGLSTTIPFAMLGDFLFKDRPMSFIYLLGAVLICGSFFIVNKESEEGEEGLLTEA</sequence>